<evidence type="ECO:0000313" key="1">
    <source>
        <dbReference type="EMBL" id="MXP78295.1"/>
    </source>
</evidence>
<organism evidence="1 2">
    <name type="scientific">Sporofaciens musculi</name>
    <dbReference type="NCBI Taxonomy" id="2681861"/>
    <lineage>
        <taxon>Bacteria</taxon>
        <taxon>Bacillati</taxon>
        <taxon>Bacillota</taxon>
        <taxon>Clostridia</taxon>
        <taxon>Lachnospirales</taxon>
        <taxon>Lachnospiraceae</taxon>
        <taxon>Sporofaciens</taxon>
    </lineage>
</organism>
<proteinExistence type="predicted"/>
<dbReference type="AlphaFoldDB" id="A0A7X3SLD3"/>
<evidence type="ECO:0000313" key="2">
    <source>
        <dbReference type="Proteomes" id="UP000460412"/>
    </source>
</evidence>
<dbReference type="EMBL" id="WUQX01000001">
    <property type="protein sequence ID" value="MXP78295.1"/>
    <property type="molecule type" value="Genomic_DNA"/>
</dbReference>
<gene>
    <name evidence="1" type="ORF">GN277_23960</name>
</gene>
<accession>A0A7X3SLD3</accession>
<reference evidence="1 2" key="1">
    <citation type="submission" date="2019-12" db="EMBL/GenBank/DDBJ databases">
        <title>Sporaefaciens musculi gen. nov., sp. nov., a novel bacterium isolated from the caecum of an obese mouse.</title>
        <authorList>
            <person name="Rasmussen T.S."/>
            <person name="Streidl T."/>
            <person name="Hitch T.C.A."/>
            <person name="Wortmann E."/>
            <person name="Deptula P."/>
            <person name="Hansen M."/>
            <person name="Nielsen D.S."/>
            <person name="Clavel T."/>
            <person name="Vogensen F.K."/>
        </authorList>
    </citation>
    <scope>NUCLEOTIDE SEQUENCE [LARGE SCALE GENOMIC DNA]</scope>
    <source>
        <strain evidence="1 2">WCA-9-b2</strain>
    </source>
</reference>
<dbReference type="RefSeq" id="WP_159754745.1">
    <property type="nucleotide sequence ID" value="NZ_WUQX01000001.1"/>
</dbReference>
<name>A0A7X3SLD3_9FIRM</name>
<dbReference type="Proteomes" id="UP000460412">
    <property type="component" value="Unassembled WGS sequence"/>
</dbReference>
<sequence>MYRKQLEQAFCRKISGELTIFRYEVLQGEKEAIYEAAYQIDSIISIYELLVEMSSRLSTETLEAAVMFPNILTFLYREWLGYEDSYTADIQYCLDKELAKLRRDYRDMKEENIV</sequence>
<comment type="caution">
    <text evidence="1">The sequence shown here is derived from an EMBL/GenBank/DDBJ whole genome shotgun (WGS) entry which is preliminary data.</text>
</comment>
<keyword evidence="2" id="KW-1185">Reference proteome</keyword>
<protein>
    <submittedName>
        <fullName evidence="1">DUF3848 domain-containing protein</fullName>
    </submittedName>
</protein>